<reference evidence="1" key="1">
    <citation type="journal article" date="2019" name="Environ. Microbiol.">
        <title>Fungal ecological strategies reflected in gene transcription - a case study of two litter decomposers.</title>
        <authorList>
            <person name="Barbi F."/>
            <person name="Kohler A."/>
            <person name="Barry K."/>
            <person name="Baskaran P."/>
            <person name="Daum C."/>
            <person name="Fauchery L."/>
            <person name="Ihrmark K."/>
            <person name="Kuo A."/>
            <person name="LaButti K."/>
            <person name="Lipzen A."/>
            <person name="Morin E."/>
            <person name="Grigoriev I.V."/>
            <person name="Henrissat B."/>
            <person name="Lindahl B."/>
            <person name="Martin F."/>
        </authorList>
    </citation>
    <scope>NUCLEOTIDE SEQUENCE</scope>
    <source>
        <strain evidence="1">JB14</strain>
    </source>
</reference>
<dbReference type="OrthoDB" id="3052721at2759"/>
<organism evidence="1 2">
    <name type="scientific">Gymnopus androsaceus JB14</name>
    <dbReference type="NCBI Taxonomy" id="1447944"/>
    <lineage>
        <taxon>Eukaryota</taxon>
        <taxon>Fungi</taxon>
        <taxon>Dikarya</taxon>
        <taxon>Basidiomycota</taxon>
        <taxon>Agaricomycotina</taxon>
        <taxon>Agaricomycetes</taxon>
        <taxon>Agaricomycetidae</taxon>
        <taxon>Agaricales</taxon>
        <taxon>Marasmiineae</taxon>
        <taxon>Omphalotaceae</taxon>
        <taxon>Gymnopus</taxon>
    </lineage>
</organism>
<evidence type="ECO:0000313" key="2">
    <source>
        <dbReference type="Proteomes" id="UP000799118"/>
    </source>
</evidence>
<proteinExistence type="predicted"/>
<name>A0A6A4HU59_9AGAR</name>
<sequence>MPAFSRIAEALGVDVEGEASLQSFGRIVKEGGVIAELQLIYEEREATSATFSSDGTSHKNIQYESRHVVFVMADCIVTRFLGITTATNHTSEEQLAGLKWVVKDLHDVWNRSPKGCKNLVDWREFFVMLKAMNSDHAKDQLKLVAIIEALKKLFEHELRGEQIILGMPLMDQLEMLTRVGQQAIDNAGGAERWHGLSEVEQQLQTKNTYSQMSAKLGQKDFDSLLVAEKDIVDFFVRLGCGMHKEMNSVKGGNTAMMQYWLENNLTPPISLPNKDNAATLKLTPKDSDAQSRAKKITQCGGVKAARLAGAIFNHKDDKKGQHNVYKAFFMERLGYVIDFPDTSSIHYQLYCNAAAELIVHLPLYIEFLELFRDKKDSMTWTNIEQNLYNTLHDLATLAELAVLAAYGEIISIPFLRRIHWDPNENALTLGPYYAHVKEHYRSIIDNPELFLADNTGYALANLNGQPWERPEVIYAIHKMKHSLLSFRSLLVSFFEGSLETWERFTVEFSLGGCIANATDEQRRAAHCPPTNDLNESKLGVKQKRAQRAQNEMIDHFNARVMHRSNGTGDFKDKTPAMNTAPSLQYIRLETRCRDASGSAKAQKLQQAAYDTKKAADQVVKKVVRDKKKLTQTLQKDEVMKDVVPVLVVDEML</sequence>
<gene>
    <name evidence="1" type="ORF">BT96DRAFT_817577</name>
</gene>
<dbReference type="AlphaFoldDB" id="A0A6A4HU59"/>
<accession>A0A6A4HU59</accession>
<keyword evidence="2" id="KW-1185">Reference proteome</keyword>
<dbReference type="EMBL" id="ML769443">
    <property type="protein sequence ID" value="KAE9401716.1"/>
    <property type="molecule type" value="Genomic_DNA"/>
</dbReference>
<evidence type="ECO:0000313" key="1">
    <source>
        <dbReference type="EMBL" id="KAE9401716.1"/>
    </source>
</evidence>
<protein>
    <submittedName>
        <fullName evidence="1">Uncharacterized protein</fullName>
    </submittedName>
</protein>
<dbReference type="Proteomes" id="UP000799118">
    <property type="component" value="Unassembled WGS sequence"/>
</dbReference>